<dbReference type="FunFam" id="2.90.10.10:FF:000005">
    <property type="entry name" value="G-type lectin S-receptor-like serine/threonine-protein kinase"/>
    <property type="match status" value="1"/>
</dbReference>
<evidence type="ECO:0000259" key="22">
    <source>
        <dbReference type="PROSITE" id="PS50927"/>
    </source>
</evidence>
<dbReference type="SMART" id="SM00108">
    <property type="entry name" value="B_lectin"/>
    <property type="match status" value="1"/>
</dbReference>
<evidence type="ECO:0000256" key="17">
    <source>
        <dbReference type="ARBA" id="ARBA00048679"/>
    </source>
</evidence>
<dbReference type="PROSITE" id="PS50011">
    <property type="entry name" value="PROTEIN_KINASE_DOM"/>
    <property type="match status" value="1"/>
</dbReference>
<dbReference type="SMART" id="SM00220">
    <property type="entry name" value="S_TKc"/>
    <property type="match status" value="1"/>
</dbReference>
<comment type="subcellular location">
    <subcellularLocation>
        <location evidence="1">Cell membrane</location>
        <topology evidence="1">Single-pass type I membrane protein</topology>
    </subcellularLocation>
</comment>
<dbReference type="InterPro" id="IPR011009">
    <property type="entry name" value="Kinase-like_dom_sf"/>
</dbReference>
<dbReference type="Proteomes" id="UP001454036">
    <property type="component" value="Unassembled WGS sequence"/>
</dbReference>
<evidence type="ECO:0000256" key="2">
    <source>
        <dbReference type="ARBA" id="ARBA00022475"/>
    </source>
</evidence>
<keyword evidence="3 18" id="KW-0723">Serine/threonine-protein kinase</keyword>
<sequence>MKIHWLIRLPCMVVAILYWIAISMGIDILMPQESVTFNNTLVSSQNRFKLGIYCPGDSRSCYLSIWFSQISTVYPVWIANRDKPVNETSGFLRIGGDGNLVLVDETEAIFWSTNISNLSSRSTVAQLLDTGNLVLWDNIGGNILWESFDHPSHVLIAGMKLGLDLRSGLDRSLTSWRSSEDLSPGEYKFSVEIIQDIPQAIMWKGTSKHFRTGTWNGKDLGGLVLGEDLPMSQELVVNQEEVFYRFQNKDNSSWIMLTMDYSGEGRYLQYDVNSDDLRLLRAVPQDDCGIYGFCGPNSICTISDARVCSCFDGYSPNNSEEWDIRIWSGGCARTTPFNCSQGDGFAEIPGLKMPELLSIWVNDIMSLEECKAECLNNCTCTAYTNKLITGGGRGCLLWFGDLVDVRKLSEFGDQKLYIRVSASELELGTKKKNRILLIVLTTSASILLLSISLLIIWKWRSLRKGKPLIIYSLNGFEKFREQENQLRSEEDIGVPSFEFATLVKATENFSPMNKIGEGGFGSVFKGTLSTGQEIAVKRLSKDSLQGLEELKNELMLIAKLQHRSLVKLLGYSIQGVEKILIYEYMSNGSLDSYIFGGINNPNIPLLVWGRRFSIIAGVARGLLYLHQDSRLRIVHRDLKASNVLLDSEMNPKISDFGTARMFREDQLATRTRRVVGTYGYMAPEYAVSGVVSTKSDIYSFGVLILEIISGKQITHFHHQENFSLIGHAWHLWLNERASELIDPLIEVEDPFPISEVIRRMQVGLLCVQQRPDDRPTISWICHMLDTEGAVLPQPKRPGFHAEKWFDNEGEQLSDAIALTPSEELDNLIEGR</sequence>
<evidence type="ECO:0000256" key="10">
    <source>
        <dbReference type="ARBA" id="ARBA00022840"/>
    </source>
</evidence>
<evidence type="ECO:0000256" key="19">
    <source>
        <dbReference type="PROSITE-ProRule" id="PRU10141"/>
    </source>
</evidence>
<dbReference type="SUPFAM" id="SSF51110">
    <property type="entry name" value="alpha-D-mannose-specific plant lectins"/>
    <property type="match status" value="1"/>
</dbReference>
<dbReference type="PROSITE" id="PS50948">
    <property type="entry name" value="PAN"/>
    <property type="match status" value="1"/>
</dbReference>
<evidence type="ECO:0000259" key="23">
    <source>
        <dbReference type="PROSITE" id="PS50948"/>
    </source>
</evidence>
<keyword evidence="5 20" id="KW-0812">Transmembrane</keyword>
<evidence type="ECO:0000256" key="18">
    <source>
        <dbReference type="PIRNR" id="PIRNR000641"/>
    </source>
</evidence>
<dbReference type="CDD" id="cd00028">
    <property type="entry name" value="B_lectin"/>
    <property type="match status" value="1"/>
</dbReference>
<organism evidence="24 25">
    <name type="scientific">Lithospermum erythrorhizon</name>
    <name type="common">Purple gromwell</name>
    <name type="synonym">Lithospermum officinale var. erythrorhizon</name>
    <dbReference type="NCBI Taxonomy" id="34254"/>
    <lineage>
        <taxon>Eukaryota</taxon>
        <taxon>Viridiplantae</taxon>
        <taxon>Streptophyta</taxon>
        <taxon>Embryophyta</taxon>
        <taxon>Tracheophyta</taxon>
        <taxon>Spermatophyta</taxon>
        <taxon>Magnoliopsida</taxon>
        <taxon>eudicotyledons</taxon>
        <taxon>Gunneridae</taxon>
        <taxon>Pentapetalae</taxon>
        <taxon>asterids</taxon>
        <taxon>lamiids</taxon>
        <taxon>Boraginales</taxon>
        <taxon>Boraginaceae</taxon>
        <taxon>Boraginoideae</taxon>
        <taxon>Lithospermeae</taxon>
        <taxon>Lithospermum</taxon>
    </lineage>
</organism>
<keyword evidence="15" id="KW-0325">Glycoprotein</keyword>
<keyword evidence="14 24" id="KW-0675">Receptor</keyword>
<proteinExistence type="inferred from homology"/>
<evidence type="ECO:0000256" key="16">
    <source>
        <dbReference type="ARBA" id="ARBA00047899"/>
    </source>
</evidence>
<keyword evidence="9 18" id="KW-0418">Kinase</keyword>
<keyword evidence="6" id="KW-0732">Signal</keyword>
<evidence type="ECO:0000256" key="4">
    <source>
        <dbReference type="ARBA" id="ARBA00022679"/>
    </source>
</evidence>
<keyword evidence="4 18" id="KW-0808">Transferase</keyword>
<dbReference type="GO" id="GO:0004674">
    <property type="term" value="F:protein serine/threonine kinase activity"/>
    <property type="evidence" value="ECO:0007669"/>
    <property type="project" value="UniProtKB-KW"/>
</dbReference>
<evidence type="ECO:0000256" key="3">
    <source>
        <dbReference type="ARBA" id="ARBA00022527"/>
    </source>
</evidence>
<dbReference type="InterPro" id="IPR036426">
    <property type="entry name" value="Bulb-type_lectin_dom_sf"/>
</dbReference>
<comment type="caution">
    <text evidence="24">The sequence shown here is derived from an EMBL/GenBank/DDBJ whole genome shotgun (WGS) entry which is preliminary data.</text>
</comment>
<dbReference type="InterPro" id="IPR024171">
    <property type="entry name" value="SRK-like_kinase"/>
</dbReference>
<dbReference type="InterPro" id="IPR003609">
    <property type="entry name" value="Pan_app"/>
</dbReference>
<dbReference type="PIRSF" id="PIRSF000641">
    <property type="entry name" value="SRK"/>
    <property type="match status" value="1"/>
</dbReference>
<keyword evidence="2" id="KW-1003">Cell membrane</keyword>
<dbReference type="InterPro" id="IPR000858">
    <property type="entry name" value="S_locus_glycoprot_dom"/>
</dbReference>
<keyword evidence="10 18" id="KW-0067">ATP-binding</keyword>
<dbReference type="Pfam" id="PF08276">
    <property type="entry name" value="PAN_2"/>
    <property type="match status" value="1"/>
</dbReference>
<dbReference type="GO" id="GO:0048544">
    <property type="term" value="P:recognition of pollen"/>
    <property type="evidence" value="ECO:0007669"/>
    <property type="project" value="InterPro"/>
</dbReference>
<dbReference type="Gene3D" id="1.10.510.10">
    <property type="entry name" value="Transferase(Phosphotransferase) domain 1"/>
    <property type="match status" value="1"/>
</dbReference>
<keyword evidence="8 18" id="KW-0547">Nucleotide-binding</keyword>
<dbReference type="Gene3D" id="3.30.200.20">
    <property type="entry name" value="Phosphorylase Kinase, domain 1"/>
    <property type="match status" value="1"/>
</dbReference>
<dbReference type="InterPro" id="IPR000719">
    <property type="entry name" value="Prot_kinase_dom"/>
</dbReference>
<accession>A0AAV3RRL2</accession>
<feature type="transmembrane region" description="Helical" evidence="20">
    <location>
        <begin position="435"/>
        <end position="457"/>
    </location>
</feature>
<evidence type="ECO:0000256" key="14">
    <source>
        <dbReference type="ARBA" id="ARBA00023170"/>
    </source>
</evidence>
<gene>
    <name evidence="24" type="ORF">LIER_30916</name>
</gene>
<dbReference type="SMART" id="SM00473">
    <property type="entry name" value="PAN_AP"/>
    <property type="match status" value="1"/>
</dbReference>
<dbReference type="Pfam" id="PF01453">
    <property type="entry name" value="B_lectin"/>
    <property type="match status" value="1"/>
</dbReference>
<keyword evidence="11 20" id="KW-1133">Transmembrane helix</keyword>
<comment type="catalytic activity">
    <reaction evidence="17 18">
        <text>L-seryl-[protein] + ATP = O-phospho-L-seryl-[protein] + ADP + H(+)</text>
        <dbReference type="Rhea" id="RHEA:17989"/>
        <dbReference type="Rhea" id="RHEA-COMP:9863"/>
        <dbReference type="Rhea" id="RHEA-COMP:11604"/>
        <dbReference type="ChEBI" id="CHEBI:15378"/>
        <dbReference type="ChEBI" id="CHEBI:29999"/>
        <dbReference type="ChEBI" id="CHEBI:30616"/>
        <dbReference type="ChEBI" id="CHEBI:83421"/>
        <dbReference type="ChEBI" id="CHEBI:456216"/>
        <dbReference type="EC" id="2.7.11.1"/>
    </reaction>
</comment>
<keyword evidence="12 20" id="KW-0472">Membrane</keyword>
<reference evidence="24 25" key="1">
    <citation type="submission" date="2024-01" db="EMBL/GenBank/DDBJ databases">
        <title>The complete chloroplast genome sequence of Lithospermum erythrorhizon: insights into the phylogenetic relationship among Boraginaceae species and the maternal lineages of purple gromwells.</title>
        <authorList>
            <person name="Okada T."/>
            <person name="Watanabe K."/>
        </authorList>
    </citation>
    <scope>NUCLEOTIDE SEQUENCE [LARGE SCALE GENOMIC DNA]</scope>
</reference>
<evidence type="ECO:0000256" key="8">
    <source>
        <dbReference type="ARBA" id="ARBA00022741"/>
    </source>
</evidence>
<dbReference type="GO" id="GO:0005524">
    <property type="term" value="F:ATP binding"/>
    <property type="evidence" value="ECO:0007669"/>
    <property type="project" value="UniProtKB-UniRule"/>
</dbReference>
<evidence type="ECO:0000256" key="7">
    <source>
        <dbReference type="ARBA" id="ARBA00022737"/>
    </source>
</evidence>
<dbReference type="FunFam" id="1.10.510.10:FF:000060">
    <property type="entry name" value="G-type lectin S-receptor-like serine/threonine-protein kinase"/>
    <property type="match status" value="1"/>
</dbReference>
<feature type="domain" description="Bulb-type lectin" evidence="22">
    <location>
        <begin position="26"/>
        <end position="148"/>
    </location>
</feature>
<evidence type="ECO:0000256" key="20">
    <source>
        <dbReference type="SAM" id="Phobius"/>
    </source>
</evidence>
<evidence type="ECO:0000256" key="12">
    <source>
        <dbReference type="ARBA" id="ARBA00023136"/>
    </source>
</evidence>
<evidence type="ECO:0000256" key="15">
    <source>
        <dbReference type="ARBA" id="ARBA00023180"/>
    </source>
</evidence>
<dbReference type="PROSITE" id="PS50927">
    <property type="entry name" value="BULB_LECTIN"/>
    <property type="match status" value="1"/>
</dbReference>
<dbReference type="PANTHER" id="PTHR27002:SF566">
    <property type="entry name" value="RECEPTOR-LIKE SERINE_THREONINE-PROTEIN KINASE"/>
    <property type="match status" value="1"/>
</dbReference>
<dbReference type="EC" id="2.7.11.1" evidence="18"/>
<evidence type="ECO:0000256" key="5">
    <source>
        <dbReference type="ARBA" id="ARBA00022692"/>
    </source>
</evidence>
<dbReference type="CDD" id="cd01098">
    <property type="entry name" value="PAN_AP_plant"/>
    <property type="match status" value="1"/>
</dbReference>
<comment type="similarity">
    <text evidence="18">Belongs to the protein kinase superfamily. Ser/Thr protein kinase family.</text>
</comment>
<feature type="domain" description="Protein kinase" evidence="21">
    <location>
        <begin position="509"/>
        <end position="791"/>
    </location>
</feature>
<dbReference type="AlphaFoldDB" id="A0AAV3RRL2"/>
<evidence type="ECO:0000256" key="9">
    <source>
        <dbReference type="ARBA" id="ARBA00022777"/>
    </source>
</evidence>
<dbReference type="EMBL" id="BAABME010011278">
    <property type="protein sequence ID" value="GAA0183520.1"/>
    <property type="molecule type" value="Genomic_DNA"/>
</dbReference>
<keyword evidence="25" id="KW-1185">Reference proteome</keyword>
<dbReference type="InterPro" id="IPR001480">
    <property type="entry name" value="Bulb-type_lectin_dom"/>
</dbReference>
<dbReference type="PROSITE" id="PS00107">
    <property type="entry name" value="PROTEIN_KINASE_ATP"/>
    <property type="match status" value="1"/>
</dbReference>
<evidence type="ECO:0000313" key="24">
    <source>
        <dbReference type="EMBL" id="GAA0183520.1"/>
    </source>
</evidence>
<feature type="domain" description="Apple" evidence="23">
    <location>
        <begin position="339"/>
        <end position="421"/>
    </location>
</feature>
<evidence type="ECO:0000256" key="11">
    <source>
        <dbReference type="ARBA" id="ARBA00022989"/>
    </source>
</evidence>
<dbReference type="InterPro" id="IPR008271">
    <property type="entry name" value="Ser/Thr_kinase_AS"/>
</dbReference>
<dbReference type="Pfam" id="PF00069">
    <property type="entry name" value="Pkinase"/>
    <property type="match status" value="1"/>
</dbReference>
<dbReference type="Gene3D" id="2.90.10.10">
    <property type="entry name" value="Bulb-type lectin domain"/>
    <property type="match status" value="1"/>
</dbReference>
<keyword evidence="13" id="KW-1015">Disulfide bond</keyword>
<feature type="binding site" evidence="19">
    <location>
        <position position="537"/>
    </location>
    <ligand>
        <name>ATP</name>
        <dbReference type="ChEBI" id="CHEBI:30616"/>
    </ligand>
</feature>
<dbReference type="SUPFAM" id="SSF56112">
    <property type="entry name" value="Protein kinase-like (PK-like)"/>
    <property type="match status" value="1"/>
</dbReference>
<evidence type="ECO:0000256" key="6">
    <source>
        <dbReference type="ARBA" id="ARBA00022729"/>
    </source>
</evidence>
<comment type="catalytic activity">
    <reaction evidence="16 18">
        <text>L-threonyl-[protein] + ATP = O-phospho-L-threonyl-[protein] + ADP + H(+)</text>
        <dbReference type="Rhea" id="RHEA:46608"/>
        <dbReference type="Rhea" id="RHEA-COMP:11060"/>
        <dbReference type="Rhea" id="RHEA-COMP:11605"/>
        <dbReference type="ChEBI" id="CHEBI:15378"/>
        <dbReference type="ChEBI" id="CHEBI:30013"/>
        <dbReference type="ChEBI" id="CHEBI:30616"/>
        <dbReference type="ChEBI" id="CHEBI:61977"/>
        <dbReference type="ChEBI" id="CHEBI:456216"/>
        <dbReference type="EC" id="2.7.11.1"/>
    </reaction>
</comment>
<evidence type="ECO:0000256" key="1">
    <source>
        <dbReference type="ARBA" id="ARBA00004251"/>
    </source>
</evidence>
<keyword evidence="7" id="KW-0677">Repeat</keyword>
<dbReference type="PROSITE" id="PS00108">
    <property type="entry name" value="PROTEIN_KINASE_ST"/>
    <property type="match status" value="1"/>
</dbReference>
<name>A0AAV3RRL2_LITER</name>
<evidence type="ECO:0000256" key="13">
    <source>
        <dbReference type="ARBA" id="ARBA00023157"/>
    </source>
</evidence>
<dbReference type="InterPro" id="IPR017441">
    <property type="entry name" value="Protein_kinase_ATP_BS"/>
</dbReference>
<dbReference type="GO" id="GO:0005886">
    <property type="term" value="C:plasma membrane"/>
    <property type="evidence" value="ECO:0007669"/>
    <property type="project" value="UniProtKB-SubCell"/>
</dbReference>
<dbReference type="Pfam" id="PF00954">
    <property type="entry name" value="S_locus_glycop"/>
    <property type="match status" value="1"/>
</dbReference>
<dbReference type="FunFam" id="3.30.200.20:FF:000727">
    <property type="entry name" value="Cysteine-rich RLK (RECEPTOR-like protein kinase) 23"/>
    <property type="match status" value="1"/>
</dbReference>
<dbReference type="CDD" id="cd14066">
    <property type="entry name" value="STKc_IRAK"/>
    <property type="match status" value="1"/>
</dbReference>
<protein>
    <recommendedName>
        <fullName evidence="18">Receptor-like serine/threonine-protein kinase</fullName>
        <ecNumber evidence="18">2.7.11.1</ecNumber>
    </recommendedName>
</protein>
<dbReference type="PANTHER" id="PTHR27002">
    <property type="entry name" value="RECEPTOR-LIKE SERINE/THREONINE-PROTEIN KINASE SD1-8"/>
    <property type="match status" value="1"/>
</dbReference>
<evidence type="ECO:0000259" key="21">
    <source>
        <dbReference type="PROSITE" id="PS50011"/>
    </source>
</evidence>
<evidence type="ECO:0000313" key="25">
    <source>
        <dbReference type="Proteomes" id="UP001454036"/>
    </source>
</evidence>